<dbReference type="GO" id="GO:0005634">
    <property type="term" value="C:nucleus"/>
    <property type="evidence" value="ECO:0007669"/>
    <property type="project" value="TreeGrafter"/>
</dbReference>
<dbReference type="GeneID" id="122136865"/>
<dbReference type="RefSeq" id="XP_042577390.1">
    <property type="nucleotide sequence ID" value="XM_042721456.1"/>
</dbReference>
<dbReference type="KEGG" id="ccar:122136865"/>
<dbReference type="PANTHER" id="PTHR19303:SF74">
    <property type="entry name" value="POGO TRANSPOSABLE ELEMENT WITH KRAB DOMAIN"/>
    <property type="match status" value="1"/>
</dbReference>
<protein>
    <submittedName>
        <fullName evidence="2">MFS-type transporter clz9-like</fullName>
    </submittedName>
</protein>
<dbReference type="PANTHER" id="PTHR19303">
    <property type="entry name" value="TRANSPOSON"/>
    <property type="match status" value="1"/>
</dbReference>
<dbReference type="InterPro" id="IPR004875">
    <property type="entry name" value="DDE_SF_endonuclease_dom"/>
</dbReference>
<gene>
    <name evidence="2" type="primary">LOC122136865</name>
</gene>
<sequence length="318" mass="35007">MSRSTSFNKTNVTAFYNNLQTVLARYLFEAKDIWNVDETGTTTVQVPDKIIATKGKRQVGAVTSGERGTLVTISLAVNAQGNCIPPYFIFIFQVPGPLCCPIGSAGSANSSGWMQDTDFLAFLQHFARHTRVTLESKLLLRDNHWSHLSVAAIDFCRSNGIVLVSFPPHCSHHLQPLDRSVFGPLKRYINTAADHWMRKHPEKTFTIYDVPSLVTTALPRAATPRNITSGFVCTGICPFNPEIFEEQDFSPAYVTDRPCPSLVPCGPTPHSNKHPLSQNLFEGGLLPEYPGGSTREACLESAIPDHPAVCSAVPHEER</sequence>
<evidence type="ECO:0000259" key="1">
    <source>
        <dbReference type="Pfam" id="PF03184"/>
    </source>
</evidence>
<dbReference type="Pfam" id="PF03184">
    <property type="entry name" value="DDE_1"/>
    <property type="match status" value="1"/>
</dbReference>
<dbReference type="GO" id="GO:0003677">
    <property type="term" value="F:DNA binding"/>
    <property type="evidence" value="ECO:0007669"/>
    <property type="project" value="TreeGrafter"/>
</dbReference>
<feature type="domain" description="DDE-1" evidence="1">
    <location>
        <begin position="104"/>
        <end position="228"/>
    </location>
</feature>
<dbReference type="OrthoDB" id="4327074at2759"/>
<dbReference type="AlphaFoldDB" id="A0A9Q9ZXJ8"/>
<organism evidence="2">
    <name type="scientific">Cyprinus carpio</name>
    <name type="common">Common carp</name>
    <dbReference type="NCBI Taxonomy" id="7962"/>
    <lineage>
        <taxon>Eukaryota</taxon>
        <taxon>Metazoa</taxon>
        <taxon>Chordata</taxon>
        <taxon>Craniata</taxon>
        <taxon>Vertebrata</taxon>
        <taxon>Euteleostomi</taxon>
        <taxon>Actinopterygii</taxon>
        <taxon>Neopterygii</taxon>
        <taxon>Teleostei</taxon>
        <taxon>Ostariophysi</taxon>
        <taxon>Cypriniformes</taxon>
        <taxon>Cyprinidae</taxon>
        <taxon>Cyprininae</taxon>
        <taxon>Cyprinus</taxon>
    </lineage>
</organism>
<accession>A0A9Q9ZXJ8</accession>
<dbReference type="Proteomes" id="UP001155660">
    <property type="component" value="Chromosome B3"/>
</dbReference>
<reference evidence="2" key="1">
    <citation type="submission" date="2025-08" db="UniProtKB">
        <authorList>
            <consortium name="RefSeq"/>
        </authorList>
    </citation>
    <scope>IDENTIFICATION</scope>
    <source>
        <tissue evidence="2">Muscle</tissue>
    </source>
</reference>
<name>A0A9Q9ZXJ8_CYPCA</name>
<evidence type="ECO:0000313" key="2">
    <source>
        <dbReference type="RefSeq" id="XP_042577390.1"/>
    </source>
</evidence>
<dbReference type="InterPro" id="IPR050863">
    <property type="entry name" value="CenT-Element_Derived"/>
</dbReference>
<proteinExistence type="predicted"/>